<dbReference type="EMBL" id="CP042434">
    <property type="protein sequence ID" value="QEC71110.1"/>
    <property type="molecule type" value="Genomic_DNA"/>
</dbReference>
<dbReference type="PANTHER" id="PTHR30188:SF4">
    <property type="entry name" value="PROTEIN TRIGALACTOSYLDIACYLGLYCEROL 1, CHLOROPLASTIC"/>
    <property type="match status" value="1"/>
</dbReference>
<keyword evidence="1" id="KW-0812">Transmembrane</keyword>
<feature type="transmembrane region" description="Helical" evidence="1">
    <location>
        <begin position="71"/>
        <end position="90"/>
    </location>
</feature>
<dbReference type="InterPro" id="IPR030802">
    <property type="entry name" value="Permease_MalE"/>
</dbReference>
<dbReference type="RefSeq" id="WP_146780367.1">
    <property type="nucleotide sequence ID" value="NZ_CP042434.1"/>
</dbReference>
<keyword evidence="1" id="KW-0472">Membrane</keyword>
<keyword evidence="3" id="KW-1185">Reference proteome</keyword>
<accession>A0A5B8VHZ2</accession>
<keyword evidence="1" id="KW-1133">Transmembrane helix</keyword>
<reference evidence="2 3" key="1">
    <citation type="journal article" date="2017" name="Int. J. Syst. Evol. Microbiol.">
        <title>Arachidicoccus ginsenosidivorans sp. nov., with ginsenoside-converting activity isolated from ginseng cultivating soil.</title>
        <authorList>
            <person name="Siddiqi M.Z."/>
            <person name="Aslam Z."/>
            <person name="Im W.T."/>
        </authorList>
    </citation>
    <scope>NUCLEOTIDE SEQUENCE [LARGE SCALE GENOMIC DNA]</scope>
    <source>
        <strain evidence="2 3">Gsoil 809</strain>
    </source>
</reference>
<dbReference type="AlphaFoldDB" id="A0A5B8VHZ2"/>
<feature type="transmembrane region" description="Helical" evidence="1">
    <location>
        <begin position="214"/>
        <end position="232"/>
    </location>
</feature>
<name>A0A5B8VHZ2_9BACT</name>
<feature type="transmembrane region" description="Helical" evidence="1">
    <location>
        <begin position="124"/>
        <end position="152"/>
    </location>
</feature>
<feature type="transmembrane region" description="Helical" evidence="1">
    <location>
        <begin position="25"/>
        <end position="51"/>
    </location>
</feature>
<evidence type="ECO:0000256" key="1">
    <source>
        <dbReference type="SAM" id="Phobius"/>
    </source>
</evidence>
<sequence length="233" mass="26083">MLKNMFVRPDNFRMFRKQFFDQCKFIGLEALPVICIISIFLGMVMTLQVAYMLTNPIVPRSVIATVVRDSMMLEIAPTGISCILAGVVGFKITSEVGYMRLYEQLDAMEIMGVQTINYMLFPRILAAMLTIPCLIIFSLTLSMFGGYLVALFSTNIPTAYYLTGLTTEFNPYEVAVAGVKTFAYSFVISSVAFYLGYYFRGGTVELSRTSTKSVTLNCVIILTLDYLITSLML</sequence>
<dbReference type="KEGG" id="agi:FSB73_04845"/>
<dbReference type="Proteomes" id="UP000321291">
    <property type="component" value="Chromosome"/>
</dbReference>
<dbReference type="GO" id="GO:0005548">
    <property type="term" value="F:phospholipid transporter activity"/>
    <property type="evidence" value="ECO:0007669"/>
    <property type="project" value="TreeGrafter"/>
</dbReference>
<dbReference type="OrthoDB" id="9810518at2"/>
<feature type="transmembrane region" description="Helical" evidence="1">
    <location>
        <begin position="172"/>
        <end position="194"/>
    </location>
</feature>
<dbReference type="Pfam" id="PF02405">
    <property type="entry name" value="MlaE"/>
    <property type="match status" value="1"/>
</dbReference>
<dbReference type="PANTHER" id="PTHR30188">
    <property type="entry name" value="ABC TRANSPORTER PERMEASE PROTEIN-RELATED"/>
    <property type="match status" value="1"/>
</dbReference>
<proteinExistence type="predicted"/>
<protein>
    <submittedName>
        <fullName evidence="2">ABC transporter permease</fullName>
    </submittedName>
</protein>
<evidence type="ECO:0000313" key="3">
    <source>
        <dbReference type="Proteomes" id="UP000321291"/>
    </source>
</evidence>
<organism evidence="2 3">
    <name type="scientific">Arachidicoccus ginsenosidivorans</name>
    <dbReference type="NCBI Taxonomy" id="496057"/>
    <lineage>
        <taxon>Bacteria</taxon>
        <taxon>Pseudomonadati</taxon>
        <taxon>Bacteroidota</taxon>
        <taxon>Chitinophagia</taxon>
        <taxon>Chitinophagales</taxon>
        <taxon>Chitinophagaceae</taxon>
        <taxon>Arachidicoccus</taxon>
    </lineage>
</organism>
<dbReference type="GO" id="GO:0043190">
    <property type="term" value="C:ATP-binding cassette (ABC) transporter complex"/>
    <property type="evidence" value="ECO:0007669"/>
    <property type="project" value="InterPro"/>
</dbReference>
<gene>
    <name evidence="2" type="ORF">FSB73_04845</name>
</gene>
<evidence type="ECO:0000313" key="2">
    <source>
        <dbReference type="EMBL" id="QEC71110.1"/>
    </source>
</evidence>